<dbReference type="GO" id="GO:0035539">
    <property type="term" value="F:8-oxo-7,8-dihydrodeoxyguanosine triphosphate pyrophosphatase activity"/>
    <property type="evidence" value="ECO:0007669"/>
    <property type="project" value="UniProtKB-EC"/>
</dbReference>
<comment type="cofactor">
    <cofactor evidence="2">
        <name>Mg(2+)</name>
        <dbReference type="ChEBI" id="CHEBI:18420"/>
    </cofactor>
</comment>
<feature type="domain" description="Nudix hydrolase" evidence="7">
    <location>
        <begin position="25"/>
        <end position="157"/>
    </location>
</feature>
<dbReference type="Gene3D" id="3.90.79.10">
    <property type="entry name" value="Nucleoside Triphosphate Pyrophosphohydrolase"/>
    <property type="match status" value="1"/>
</dbReference>
<evidence type="ECO:0000256" key="5">
    <source>
        <dbReference type="ARBA" id="ARBA00022842"/>
    </source>
</evidence>
<dbReference type="AlphaFoldDB" id="A0AAJ8LX35"/>
<gene>
    <name evidence="8" type="ORF">FTX54_006750</name>
</gene>
<dbReference type="RefSeq" id="WP_187254479.1">
    <property type="nucleotide sequence ID" value="NZ_CP144914.1"/>
</dbReference>
<comment type="cofactor">
    <cofactor evidence="1">
        <name>Mn(2+)</name>
        <dbReference type="ChEBI" id="CHEBI:29035"/>
    </cofactor>
</comment>
<keyword evidence="4 8" id="KW-0378">Hydrolase</keyword>
<dbReference type="KEGG" id="ahal:FTX54_006750"/>
<dbReference type="Proteomes" id="UP000321816">
    <property type="component" value="Chromosome"/>
</dbReference>
<keyword evidence="9" id="KW-1185">Reference proteome</keyword>
<keyword evidence="5" id="KW-0460">Magnesium</keyword>
<reference evidence="8 9" key="1">
    <citation type="submission" date="2024-01" db="EMBL/GenBank/DDBJ databases">
        <title>Complete Genome Sequence of Alkalicoccus halolimnae BZ-SZ-XJ29T, a Moderately Halophilic Bacterium Isolated from a Salt Lake.</title>
        <authorList>
            <person name="Zhao B."/>
        </authorList>
    </citation>
    <scope>NUCLEOTIDE SEQUENCE [LARGE SCALE GENOMIC DNA]</scope>
    <source>
        <strain evidence="8 9">BZ-SZ-XJ29</strain>
    </source>
</reference>
<dbReference type="EMBL" id="CP144914">
    <property type="protein sequence ID" value="WWD81242.1"/>
    <property type="molecule type" value="Genomic_DNA"/>
</dbReference>
<dbReference type="InterPro" id="IPR045121">
    <property type="entry name" value="CoAse"/>
</dbReference>
<evidence type="ECO:0000256" key="6">
    <source>
        <dbReference type="ARBA" id="ARBA00023211"/>
    </source>
</evidence>
<evidence type="ECO:0000256" key="1">
    <source>
        <dbReference type="ARBA" id="ARBA00001936"/>
    </source>
</evidence>
<dbReference type="GO" id="GO:0046872">
    <property type="term" value="F:metal ion binding"/>
    <property type="evidence" value="ECO:0007669"/>
    <property type="project" value="UniProtKB-KW"/>
</dbReference>
<evidence type="ECO:0000256" key="4">
    <source>
        <dbReference type="ARBA" id="ARBA00022801"/>
    </source>
</evidence>
<dbReference type="Pfam" id="PF00293">
    <property type="entry name" value="NUDIX"/>
    <property type="match status" value="1"/>
</dbReference>
<keyword evidence="6" id="KW-0464">Manganese</keyword>
<sequence>MNQLSKDVYYYFQRRKASVLDSENYRRYSIFVPLMRINGSVHVIFEVRSDHVPQPGEICFPGGKVDKTDLTASDAAVRELCEEIGVSSQSVSITGELDYLVTPSKSMIFAYLGEIVEDESFHVNPDEVKEIFTVPLKDLMNITPQEHKINLSVQPEEGFPYHLIPNGEKYPWSAGIIHEKFYRINGYIIWGLTARILHHALEEIKKAGSSSF</sequence>
<dbReference type="PANTHER" id="PTHR12992">
    <property type="entry name" value="NUDIX HYDROLASE"/>
    <property type="match status" value="1"/>
</dbReference>
<dbReference type="InterPro" id="IPR000086">
    <property type="entry name" value="NUDIX_hydrolase_dom"/>
</dbReference>
<accession>A0AAJ8LX35</accession>
<dbReference type="GO" id="GO:0010945">
    <property type="term" value="F:coenzyme A diphosphatase activity"/>
    <property type="evidence" value="ECO:0007669"/>
    <property type="project" value="InterPro"/>
</dbReference>
<dbReference type="EC" id="3.6.1.55" evidence="8"/>
<protein>
    <submittedName>
        <fullName evidence="8">CoA pyrophosphatase</fullName>
        <ecNumber evidence="8">3.6.1.55</ecNumber>
    </submittedName>
</protein>
<dbReference type="PANTHER" id="PTHR12992:SF11">
    <property type="entry name" value="MITOCHONDRIAL COENZYME A DIPHOSPHATASE NUDT8"/>
    <property type="match status" value="1"/>
</dbReference>
<proteinExistence type="predicted"/>
<evidence type="ECO:0000313" key="9">
    <source>
        <dbReference type="Proteomes" id="UP000321816"/>
    </source>
</evidence>
<organism evidence="8 9">
    <name type="scientific">Alkalicoccus halolimnae</name>
    <dbReference type="NCBI Taxonomy" id="1667239"/>
    <lineage>
        <taxon>Bacteria</taxon>
        <taxon>Bacillati</taxon>
        <taxon>Bacillota</taxon>
        <taxon>Bacilli</taxon>
        <taxon>Bacillales</taxon>
        <taxon>Bacillaceae</taxon>
        <taxon>Alkalicoccus</taxon>
    </lineage>
</organism>
<evidence type="ECO:0000256" key="3">
    <source>
        <dbReference type="ARBA" id="ARBA00022723"/>
    </source>
</evidence>
<keyword evidence="3" id="KW-0479">Metal-binding</keyword>
<name>A0AAJ8LX35_9BACI</name>
<dbReference type="InterPro" id="IPR015797">
    <property type="entry name" value="NUDIX_hydrolase-like_dom_sf"/>
</dbReference>
<evidence type="ECO:0000259" key="7">
    <source>
        <dbReference type="PROSITE" id="PS51462"/>
    </source>
</evidence>
<evidence type="ECO:0000313" key="8">
    <source>
        <dbReference type="EMBL" id="WWD81242.1"/>
    </source>
</evidence>
<dbReference type="CDD" id="cd03426">
    <property type="entry name" value="NUDIX_CoAse_Nudt7"/>
    <property type="match status" value="1"/>
</dbReference>
<dbReference type="PROSITE" id="PS51462">
    <property type="entry name" value="NUDIX"/>
    <property type="match status" value="1"/>
</dbReference>
<dbReference type="SUPFAM" id="SSF55811">
    <property type="entry name" value="Nudix"/>
    <property type="match status" value="1"/>
</dbReference>
<evidence type="ECO:0000256" key="2">
    <source>
        <dbReference type="ARBA" id="ARBA00001946"/>
    </source>
</evidence>